<feature type="site" description="Important for substrate specificity" evidence="4">
    <location>
        <position position="170"/>
    </location>
</feature>
<dbReference type="OrthoDB" id="9807767at2"/>
<gene>
    <name evidence="5" type="ORF">DNK49_01345</name>
</gene>
<comment type="catalytic activity">
    <reaction evidence="4">
        <text>dTTP + H2O = dTMP + diphosphate + H(+)</text>
        <dbReference type="Rhea" id="RHEA:28534"/>
        <dbReference type="ChEBI" id="CHEBI:15377"/>
        <dbReference type="ChEBI" id="CHEBI:15378"/>
        <dbReference type="ChEBI" id="CHEBI:33019"/>
        <dbReference type="ChEBI" id="CHEBI:37568"/>
        <dbReference type="ChEBI" id="CHEBI:63528"/>
        <dbReference type="EC" id="3.6.1.9"/>
    </reaction>
</comment>
<dbReference type="CDD" id="cd00555">
    <property type="entry name" value="Maf"/>
    <property type="match status" value="1"/>
</dbReference>
<feature type="site" description="Important for substrate specificity" evidence="4">
    <location>
        <position position="88"/>
    </location>
</feature>
<evidence type="ECO:0000256" key="3">
    <source>
        <dbReference type="ARBA" id="ARBA00023080"/>
    </source>
</evidence>
<comment type="cofactor">
    <cofactor evidence="1 4">
        <name>a divalent metal cation</name>
        <dbReference type="ChEBI" id="CHEBI:60240"/>
    </cofactor>
</comment>
<dbReference type="InterPro" id="IPR029001">
    <property type="entry name" value="ITPase-like_fam"/>
</dbReference>
<dbReference type="GO" id="GO:0036218">
    <property type="term" value="F:dTTP diphosphatase activity"/>
    <property type="evidence" value="ECO:0007669"/>
    <property type="project" value="RHEA"/>
</dbReference>
<proteinExistence type="inferred from homology"/>
<dbReference type="InterPro" id="IPR003697">
    <property type="entry name" value="Maf-like"/>
</dbReference>
<sequence>MSAIQPRIYLASKSPRRRELLRQIGVQFDVLTFRGGERGEDADVDETPLPGESVERYVERLALTKAEAGMRRIVWRKLPRQPVLAADTTLELDGEIIGKPVDADDARNILQRLSGRTHRVLTAIAISDGNRIRSRISDSTVRFRALTEKDIRHYVASGEPMDKAGAYGIQGRAAVFIEEIRGSYSGIMGLPLFEAAELLEVFDYPL</sequence>
<dbReference type="EMBL" id="QKOE01000001">
    <property type="protein sequence ID" value="PZA18212.1"/>
    <property type="molecule type" value="Genomic_DNA"/>
</dbReference>
<comment type="caution">
    <text evidence="5">The sequence shown here is derived from an EMBL/GenBank/DDBJ whole genome shotgun (WGS) entry which is preliminary data.</text>
</comment>
<comment type="subcellular location">
    <subcellularLocation>
        <location evidence="4">Cytoplasm</location>
    </subcellularLocation>
</comment>
<accession>A0A323UZN3</accession>
<evidence type="ECO:0000256" key="1">
    <source>
        <dbReference type="ARBA" id="ARBA00001968"/>
    </source>
</evidence>
<keyword evidence="3 4" id="KW-0546">Nucleotide metabolism</keyword>
<keyword evidence="2 4" id="KW-0378">Hydrolase</keyword>
<keyword evidence="6" id="KW-1185">Reference proteome</keyword>
<dbReference type="Pfam" id="PF02545">
    <property type="entry name" value="Maf"/>
    <property type="match status" value="1"/>
</dbReference>
<comment type="similarity">
    <text evidence="4">Belongs to the Maf family. YhdE subfamily.</text>
</comment>
<evidence type="ECO:0000313" key="6">
    <source>
        <dbReference type="Proteomes" id="UP000248259"/>
    </source>
</evidence>
<organism evidence="5 6">
    <name type="scientific">Parazoarcus communis SWub3 = DSM 12120</name>
    <dbReference type="NCBI Taxonomy" id="1121029"/>
    <lineage>
        <taxon>Bacteria</taxon>
        <taxon>Pseudomonadati</taxon>
        <taxon>Pseudomonadota</taxon>
        <taxon>Betaproteobacteria</taxon>
        <taxon>Rhodocyclales</taxon>
        <taxon>Zoogloeaceae</taxon>
        <taxon>Parazoarcus</taxon>
    </lineage>
</organism>
<dbReference type="PANTHER" id="PTHR43213:SF5">
    <property type="entry name" value="BIFUNCTIONAL DTTP_UTP PYROPHOSPHATASE_METHYLTRANSFERASE PROTEIN-RELATED"/>
    <property type="match status" value="1"/>
</dbReference>
<comment type="catalytic activity">
    <reaction evidence="4">
        <text>UTP + H2O = UMP + diphosphate + H(+)</text>
        <dbReference type="Rhea" id="RHEA:29395"/>
        <dbReference type="ChEBI" id="CHEBI:15377"/>
        <dbReference type="ChEBI" id="CHEBI:15378"/>
        <dbReference type="ChEBI" id="CHEBI:33019"/>
        <dbReference type="ChEBI" id="CHEBI:46398"/>
        <dbReference type="ChEBI" id="CHEBI:57865"/>
        <dbReference type="EC" id="3.6.1.9"/>
    </reaction>
</comment>
<dbReference type="SUPFAM" id="SSF52972">
    <property type="entry name" value="ITPase-like"/>
    <property type="match status" value="1"/>
</dbReference>
<dbReference type="Gene3D" id="3.90.950.10">
    <property type="match status" value="1"/>
</dbReference>
<dbReference type="GO" id="GO:0036221">
    <property type="term" value="F:UTP diphosphatase activity"/>
    <property type="evidence" value="ECO:0007669"/>
    <property type="project" value="RHEA"/>
</dbReference>
<comment type="function">
    <text evidence="4">Nucleoside triphosphate pyrophosphatase that hydrolyzes dTTP and UTP. May have a dual role in cell division arrest and in preventing the incorporation of modified nucleotides into cellular nucleic acids.</text>
</comment>
<dbReference type="HAMAP" id="MF_00528">
    <property type="entry name" value="Maf"/>
    <property type="match status" value="1"/>
</dbReference>
<dbReference type="PANTHER" id="PTHR43213">
    <property type="entry name" value="BIFUNCTIONAL DTTP/UTP PYROPHOSPHATASE/METHYLTRANSFERASE PROTEIN-RELATED"/>
    <property type="match status" value="1"/>
</dbReference>
<name>A0A323UZN3_9RHOO</name>
<evidence type="ECO:0000256" key="2">
    <source>
        <dbReference type="ARBA" id="ARBA00022801"/>
    </source>
</evidence>
<protein>
    <recommendedName>
        <fullName evidence="4">dTTP/UTP pyrophosphatase</fullName>
        <shortName evidence="4">dTTPase/UTPase</shortName>
        <ecNumber evidence="4">3.6.1.9</ecNumber>
    </recommendedName>
    <alternativeName>
        <fullName evidence="4">Nucleoside triphosphate pyrophosphatase</fullName>
    </alternativeName>
    <alternativeName>
        <fullName evidence="4">Nucleotide pyrophosphatase</fullName>
        <shortName evidence="4">Nucleotide PPase</shortName>
    </alternativeName>
</protein>
<comment type="caution">
    <text evidence="4">Lacks conserved residue(s) required for the propagation of feature annotation.</text>
</comment>
<feature type="site" description="Important for substrate specificity" evidence="4">
    <location>
        <position position="16"/>
    </location>
</feature>
<feature type="active site" description="Proton acceptor" evidence="4">
    <location>
        <position position="87"/>
    </location>
</feature>
<reference evidence="5 6" key="1">
    <citation type="submission" date="2018-06" db="EMBL/GenBank/DDBJ databases">
        <title>Azoarcus communis strain SWub3 genome.</title>
        <authorList>
            <person name="Zorraquino Salvo V."/>
            <person name="Toubiana D."/>
            <person name="Blumwald E."/>
        </authorList>
    </citation>
    <scope>NUCLEOTIDE SEQUENCE [LARGE SCALE GENOMIC DNA]</scope>
    <source>
        <strain evidence="5 6">SWub3</strain>
    </source>
</reference>
<evidence type="ECO:0000313" key="5">
    <source>
        <dbReference type="EMBL" id="PZA18212.1"/>
    </source>
</evidence>
<dbReference type="AlphaFoldDB" id="A0A323UZN3"/>
<dbReference type="NCBIfam" id="TIGR00172">
    <property type="entry name" value="maf"/>
    <property type="match status" value="1"/>
</dbReference>
<dbReference type="GO" id="GO:0009117">
    <property type="term" value="P:nucleotide metabolic process"/>
    <property type="evidence" value="ECO:0007669"/>
    <property type="project" value="UniProtKB-KW"/>
</dbReference>
<dbReference type="Proteomes" id="UP000248259">
    <property type="component" value="Unassembled WGS sequence"/>
</dbReference>
<evidence type="ECO:0000256" key="4">
    <source>
        <dbReference type="HAMAP-Rule" id="MF_00528"/>
    </source>
</evidence>
<keyword evidence="4" id="KW-0963">Cytoplasm</keyword>
<dbReference type="GO" id="GO:0005737">
    <property type="term" value="C:cytoplasm"/>
    <property type="evidence" value="ECO:0007669"/>
    <property type="project" value="UniProtKB-SubCell"/>
</dbReference>
<dbReference type="RefSeq" id="WP_110522513.1">
    <property type="nucleotide sequence ID" value="NZ_QKOE01000001.1"/>
</dbReference>
<dbReference type="EC" id="3.6.1.9" evidence="4"/>
<dbReference type="PIRSF" id="PIRSF006305">
    <property type="entry name" value="Maf"/>
    <property type="match status" value="1"/>
</dbReference>